<dbReference type="Proteomes" id="UP000229307">
    <property type="component" value="Unassembled WGS sequence"/>
</dbReference>
<proteinExistence type="predicted"/>
<organism evidence="2 3">
    <name type="scientific">Candidatus Desantisbacteria bacterium CG_4_10_14_0_8_um_filter_48_22</name>
    <dbReference type="NCBI Taxonomy" id="1974543"/>
    <lineage>
        <taxon>Bacteria</taxon>
        <taxon>Candidatus Desantisiibacteriota</taxon>
    </lineage>
</organism>
<dbReference type="EMBL" id="PFMR01000161">
    <property type="protein sequence ID" value="PIZ16863.1"/>
    <property type="molecule type" value="Genomic_DNA"/>
</dbReference>
<protein>
    <recommendedName>
        <fullName evidence="1">Rhamnogalacturonase A/B/Epimerase-like pectate lyase domain-containing protein</fullName>
    </recommendedName>
</protein>
<comment type="caution">
    <text evidence="2">The sequence shown here is derived from an EMBL/GenBank/DDBJ whole genome shotgun (WGS) entry which is preliminary data.</text>
</comment>
<dbReference type="InterPro" id="IPR012334">
    <property type="entry name" value="Pectin_lyas_fold"/>
</dbReference>
<gene>
    <name evidence="2" type="ORF">COY52_05905</name>
</gene>
<name>A0A2M7SC38_9BACT</name>
<feature type="domain" description="Rhamnogalacturonase A/B/Epimerase-like pectate lyase" evidence="1">
    <location>
        <begin position="8"/>
        <end position="67"/>
    </location>
</feature>
<evidence type="ECO:0000313" key="3">
    <source>
        <dbReference type="Proteomes" id="UP000229307"/>
    </source>
</evidence>
<dbReference type="Gene3D" id="2.160.20.10">
    <property type="entry name" value="Single-stranded right-handed beta-helix, Pectin lyase-like"/>
    <property type="match status" value="1"/>
</dbReference>
<reference evidence="3" key="1">
    <citation type="submission" date="2017-09" db="EMBL/GenBank/DDBJ databases">
        <title>Depth-based differentiation of microbial function through sediment-hosted aquifers and enrichment of novel symbionts in the deep terrestrial subsurface.</title>
        <authorList>
            <person name="Probst A.J."/>
            <person name="Ladd B."/>
            <person name="Jarett J.K."/>
            <person name="Geller-Mcgrath D.E."/>
            <person name="Sieber C.M.K."/>
            <person name="Emerson J.B."/>
            <person name="Anantharaman K."/>
            <person name="Thomas B.C."/>
            <person name="Malmstrom R."/>
            <person name="Stieglmeier M."/>
            <person name="Klingl A."/>
            <person name="Woyke T."/>
            <person name="Ryan C.M."/>
            <person name="Banfield J.F."/>
        </authorList>
    </citation>
    <scope>NUCLEOTIDE SEQUENCE [LARGE SCALE GENOMIC DNA]</scope>
</reference>
<evidence type="ECO:0000259" key="1">
    <source>
        <dbReference type="Pfam" id="PF12708"/>
    </source>
</evidence>
<dbReference type="InterPro" id="IPR024535">
    <property type="entry name" value="RHGA/B-epi-like_pectate_lyase"/>
</dbReference>
<dbReference type="SUPFAM" id="SSF51126">
    <property type="entry name" value="Pectin lyase-like"/>
    <property type="match status" value="1"/>
</dbReference>
<accession>A0A2M7SC38</accession>
<dbReference type="InterPro" id="IPR011050">
    <property type="entry name" value="Pectin_lyase_fold/virulence"/>
</dbReference>
<dbReference type="Pfam" id="PF12708">
    <property type="entry name" value="Pect-lyase_RHGA_epim"/>
    <property type="match status" value="1"/>
</dbReference>
<dbReference type="AlphaFoldDB" id="A0A2M7SC38"/>
<evidence type="ECO:0000313" key="2">
    <source>
        <dbReference type="EMBL" id="PIZ16863.1"/>
    </source>
</evidence>
<sequence length="401" mass="43481">MRVKMPDIKSYGIKGDGKTDDTSAIQKMLDETGKKGGVVRLPAGMYLVGGSLKIPAGVALTGAAQAPLYIEPLIGTVILATGGRGKEDGPAVFEMGDSATVQGLTVFYPEQKVDDIVPYPWTFHMFGGDNTVENVTLINSYNGIIVGPESNVRHRIRSVCGCVLRRGLFVDTCSDIGRTENVQWHCHWWSSKKVGGDWNSVYEYMWKNCEGFIFARTDWEYVTNTFIFPVNIGYHFIETKSGAINGQLCGIGADAAQKCIVVDQIQYMGLLITNGQFVAFYGDDPIEIVINSTCTGSVRLVNCAFWGPANQCVVSHSKSFVSLNDCFFSSGKEKHPGRALVEADGGKLQIRGCSFASPEPCIDLKKGVQHAIITENNGVNGVSIRSDIGGNAIIANNENSH</sequence>